<dbReference type="EMBL" id="BGZK01000554">
    <property type="protein sequence ID" value="GBP49925.1"/>
    <property type="molecule type" value="Genomic_DNA"/>
</dbReference>
<protein>
    <submittedName>
        <fullName evidence="1">Uncharacterized protein</fullName>
    </submittedName>
</protein>
<name>A0A4C1WIK0_EUMVA</name>
<comment type="caution">
    <text evidence="1">The sequence shown here is derived from an EMBL/GenBank/DDBJ whole genome shotgun (WGS) entry which is preliminary data.</text>
</comment>
<evidence type="ECO:0000313" key="1">
    <source>
        <dbReference type="EMBL" id="GBP49925.1"/>
    </source>
</evidence>
<evidence type="ECO:0000313" key="2">
    <source>
        <dbReference type="Proteomes" id="UP000299102"/>
    </source>
</evidence>
<organism evidence="1 2">
    <name type="scientific">Eumeta variegata</name>
    <name type="common">Bagworm moth</name>
    <name type="synonym">Eumeta japonica</name>
    <dbReference type="NCBI Taxonomy" id="151549"/>
    <lineage>
        <taxon>Eukaryota</taxon>
        <taxon>Metazoa</taxon>
        <taxon>Ecdysozoa</taxon>
        <taxon>Arthropoda</taxon>
        <taxon>Hexapoda</taxon>
        <taxon>Insecta</taxon>
        <taxon>Pterygota</taxon>
        <taxon>Neoptera</taxon>
        <taxon>Endopterygota</taxon>
        <taxon>Lepidoptera</taxon>
        <taxon>Glossata</taxon>
        <taxon>Ditrysia</taxon>
        <taxon>Tineoidea</taxon>
        <taxon>Psychidae</taxon>
        <taxon>Oiketicinae</taxon>
        <taxon>Eumeta</taxon>
    </lineage>
</organism>
<keyword evidence="2" id="KW-1185">Reference proteome</keyword>
<sequence length="76" mass="8357">MPKKLIVLEARAVRAGRVGRIPLRRRRCVSYGSYTVISGEGGHGEHRPPSASSVPVCRLVLTPSPTSTREWERSST</sequence>
<dbReference type="AlphaFoldDB" id="A0A4C1WIK0"/>
<dbReference type="Proteomes" id="UP000299102">
    <property type="component" value="Unassembled WGS sequence"/>
</dbReference>
<gene>
    <name evidence="1" type="ORF">EVAR_29538_1</name>
</gene>
<accession>A0A4C1WIK0</accession>
<reference evidence="1 2" key="1">
    <citation type="journal article" date="2019" name="Commun. Biol.">
        <title>The bagworm genome reveals a unique fibroin gene that provides high tensile strength.</title>
        <authorList>
            <person name="Kono N."/>
            <person name="Nakamura H."/>
            <person name="Ohtoshi R."/>
            <person name="Tomita M."/>
            <person name="Numata K."/>
            <person name="Arakawa K."/>
        </authorList>
    </citation>
    <scope>NUCLEOTIDE SEQUENCE [LARGE SCALE GENOMIC DNA]</scope>
</reference>
<proteinExistence type="predicted"/>